<evidence type="ECO:0000256" key="4">
    <source>
        <dbReference type="SAM" id="MobiDB-lite"/>
    </source>
</evidence>
<evidence type="ECO:0000256" key="3">
    <source>
        <dbReference type="ARBA" id="ARBA00023145"/>
    </source>
</evidence>
<evidence type="ECO:0000256" key="2">
    <source>
        <dbReference type="ARBA" id="ARBA00022801"/>
    </source>
</evidence>
<dbReference type="CDD" id="cd03747">
    <property type="entry name" value="Ntn_PGA_like"/>
    <property type="match status" value="1"/>
</dbReference>
<accession>A0ABS7F4G1</accession>
<dbReference type="SUPFAM" id="SSF56235">
    <property type="entry name" value="N-terminal nucleophile aminohydrolases (Ntn hydrolases)"/>
    <property type="match status" value="1"/>
</dbReference>
<name>A0ABS7F4G1_9PROT</name>
<dbReference type="Gene3D" id="1.10.439.10">
    <property type="entry name" value="Penicillin Amidohydrolase, domain 1"/>
    <property type="match status" value="1"/>
</dbReference>
<evidence type="ECO:0000313" key="5">
    <source>
        <dbReference type="EMBL" id="MBW8270507.1"/>
    </source>
</evidence>
<dbReference type="Proteomes" id="UP001519924">
    <property type="component" value="Unassembled WGS sequence"/>
</dbReference>
<dbReference type="PANTHER" id="PTHR34218">
    <property type="entry name" value="PEPTIDASE S45 PENICILLIN AMIDASE"/>
    <property type="match status" value="1"/>
</dbReference>
<dbReference type="RefSeq" id="WP_220118248.1">
    <property type="nucleotide sequence ID" value="NZ_JAHZUY010000042.1"/>
</dbReference>
<dbReference type="InterPro" id="IPR023343">
    <property type="entry name" value="Penicillin_amidase_dom1"/>
</dbReference>
<dbReference type="EMBL" id="JAHZUY010000042">
    <property type="protein sequence ID" value="MBW8270507.1"/>
    <property type="molecule type" value="Genomic_DNA"/>
</dbReference>
<comment type="similarity">
    <text evidence="1">Belongs to the peptidase S45 family.</text>
</comment>
<reference evidence="5 6" key="1">
    <citation type="submission" date="2021-08" db="EMBL/GenBank/DDBJ databases">
        <title>Caldovatus sediminis gen. nov., sp. nov., a moderately thermophilic bacterium isolated from a hot spring.</title>
        <authorList>
            <person name="Hu C.-J."/>
            <person name="Li W.-J."/>
            <person name="Xian W.-D."/>
        </authorList>
    </citation>
    <scope>NUCLEOTIDE SEQUENCE [LARGE SCALE GENOMIC DNA]</scope>
    <source>
        <strain evidence="5 6">SYSU G05006</strain>
    </source>
</reference>
<protein>
    <submittedName>
        <fullName evidence="5">Penicillin acylase family protein</fullName>
    </submittedName>
</protein>
<comment type="caution">
    <text evidence="5">The sequence shown here is derived from an EMBL/GenBank/DDBJ whole genome shotgun (WGS) entry which is preliminary data.</text>
</comment>
<dbReference type="PANTHER" id="PTHR34218:SF4">
    <property type="entry name" value="ACYL-HOMOSERINE LACTONE ACYLASE QUIP"/>
    <property type="match status" value="1"/>
</dbReference>
<sequence length="851" mass="88882">MRRRTAGRPPRRGPRRALLGLAGLLALLPLGGAGLVGWALPPAQEVVRLGHGAAGGLAAPVSVAFSREGVPLIRAESERDAWVAMGWLHARDRLFQMDLMRRTAAGRLSEWAGAVTLRSDRFVRLLGLARRAEEDLAALPAEVRDVLEAYAAGVNAWIAARGRFAAPEYLLLGPPEPWRPSDSLLWGKLMGLYLSGNWRVEVNRARLLAAGLPAERLRDLWPEDASAGRPDQPAPGAGEARVPAAAPPAAAAALDGGHLARLAAALPAFPADAPLPASASNVWAVAGPRSASGGALLANDPHLGFAAPVQWYLVRIALPGGRFLAGATSPGVPLVVIGRNERLAWGFTTTHADTQDVFVERLVPGRPDEYETPEGPRPFLVREERIAVRGAAQPVVMRVRETRHGPVLSDLDPPQGGGAASGRGDGTVLAVAMAGLAPGDTAAAGLLALNRARGVEEAGRAAALITAPSQNLVVADAEGRIALYLTGRIPRRRSGDGTLPAPGWDGTADWEGFVPFAALPHVVDPPGGVLVNANNRVAPAAAGAAFLGRDWFGDWRFRRIFALLARAAATGRLDAAEFAAMQTDAVSLFAREDALPALRRLVARPDLEGAAGAAYALLLGEGDGGWEGRMDPDRPEPLIFHAWLSALGRAALAAGGVPEGAWAPTAPEFLRFLLRAAAGAEAGDAQAAAAAAPWCGAQGCRALARRALEEAVAALAARYGPDPARWRWGEAHVARFEHPLLRFLPGLGPLVRLAAPTPGDGETVNRGTLQGGAGPEAFLHVQGAGLRVVFDLADRETRAIVATGQSGHPLSRHWGDLLERWRSGALLRLAAPAADAGAEGGGAAARITLTP</sequence>
<dbReference type="Pfam" id="PF01804">
    <property type="entry name" value="Penicil_amidase"/>
    <property type="match status" value="1"/>
</dbReference>
<dbReference type="InterPro" id="IPR014395">
    <property type="entry name" value="Pen/GL7ACA/AHL_acylase"/>
</dbReference>
<proteinExistence type="inferred from homology"/>
<keyword evidence="2" id="KW-0378">Hydrolase</keyword>
<gene>
    <name evidence="5" type="ORF">K1J50_13555</name>
</gene>
<dbReference type="InterPro" id="IPR029055">
    <property type="entry name" value="Ntn_hydrolases_N"/>
</dbReference>
<dbReference type="Gene3D" id="1.10.1400.10">
    <property type="match status" value="1"/>
</dbReference>
<dbReference type="PIRSF" id="PIRSF001227">
    <property type="entry name" value="Pen_acylase"/>
    <property type="match status" value="1"/>
</dbReference>
<dbReference type="Gene3D" id="3.60.20.10">
    <property type="entry name" value="Glutamine Phosphoribosylpyrophosphate, subunit 1, domain 1"/>
    <property type="match status" value="1"/>
</dbReference>
<dbReference type="InterPro" id="IPR002692">
    <property type="entry name" value="S45"/>
</dbReference>
<organism evidence="5 6">
    <name type="scientific">Caldovatus aquaticus</name>
    <dbReference type="NCBI Taxonomy" id="2865671"/>
    <lineage>
        <taxon>Bacteria</taxon>
        <taxon>Pseudomonadati</taxon>
        <taxon>Pseudomonadota</taxon>
        <taxon>Alphaproteobacteria</taxon>
        <taxon>Acetobacterales</taxon>
        <taxon>Roseomonadaceae</taxon>
        <taxon>Caldovatus</taxon>
    </lineage>
</organism>
<dbReference type="Gene3D" id="2.30.120.10">
    <property type="match status" value="1"/>
</dbReference>
<evidence type="ECO:0000313" key="6">
    <source>
        <dbReference type="Proteomes" id="UP001519924"/>
    </source>
</evidence>
<feature type="region of interest" description="Disordered" evidence="4">
    <location>
        <begin position="223"/>
        <end position="242"/>
    </location>
</feature>
<dbReference type="InterPro" id="IPR043146">
    <property type="entry name" value="Penicillin_amidase_N_B-knob"/>
</dbReference>
<keyword evidence="6" id="KW-1185">Reference proteome</keyword>
<evidence type="ECO:0000256" key="1">
    <source>
        <dbReference type="ARBA" id="ARBA00006586"/>
    </source>
</evidence>
<keyword evidence="3" id="KW-0865">Zymogen</keyword>
<dbReference type="InterPro" id="IPR043147">
    <property type="entry name" value="Penicillin_amidase_A-knob"/>
</dbReference>